<feature type="compositionally biased region" description="Basic and acidic residues" evidence="1">
    <location>
        <begin position="51"/>
        <end position="94"/>
    </location>
</feature>
<gene>
    <name evidence="2" type="ORF">J2S00_003514</name>
</gene>
<protein>
    <submittedName>
        <fullName evidence="2">Uncharacterized protein</fullName>
    </submittedName>
</protein>
<evidence type="ECO:0000313" key="2">
    <source>
        <dbReference type="EMBL" id="MDQ0340688.1"/>
    </source>
</evidence>
<name>A0ABU0CW93_9BACI</name>
<keyword evidence="3" id="KW-1185">Reference proteome</keyword>
<sequence>MSKKEKTAVPNLQTANFSPGENTYLTEIGQNDETYKALYWEEVKSPTADTAADHPGDENQSRAEHRGVENPGKEYDTHKVAEEYGRKSLDEHLR</sequence>
<organism evidence="2 3">
    <name type="scientific">Caldalkalibacillus uzonensis</name>
    <dbReference type="NCBI Taxonomy" id="353224"/>
    <lineage>
        <taxon>Bacteria</taxon>
        <taxon>Bacillati</taxon>
        <taxon>Bacillota</taxon>
        <taxon>Bacilli</taxon>
        <taxon>Bacillales</taxon>
        <taxon>Bacillaceae</taxon>
        <taxon>Caldalkalibacillus</taxon>
    </lineage>
</organism>
<dbReference type="Proteomes" id="UP001232445">
    <property type="component" value="Unassembled WGS sequence"/>
</dbReference>
<evidence type="ECO:0000256" key="1">
    <source>
        <dbReference type="SAM" id="MobiDB-lite"/>
    </source>
</evidence>
<reference evidence="2 3" key="1">
    <citation type="submission" date="2023-07" db="EMBL/GenBank/DDBJ databases">
        <title>Genomic Encyclopedia of Type Strains, Phase IV (KMG-IV): sequencing the most valuable type-strain genomes for metagenomic binning, comparative biology and taxonomic classification.</title>
        <authorList>
            <person name="Goeker M."/>
        </authorList>
    </citation>
    <scope>NUCLEOTIDE SEQUENCE [LARGE SCALE GENOMIC DNA]</scope>
    <source>
        <strain evidence="2 3">DSM 17740</strain>
    </source>
</reference>
<feature type="region of interest" description="Disordered" evidence="1">
    <location>
        <begin position="46"/>
        <end position="94"/>
    </location>
</feature>
<feature type="region of interest" description="Disordered" evidence="1">
    <location>
        <begin position="1"/>
        <end position="25"/>
    </location>
</feature>
<dbReference type="RefSeq" id="WP_307342746.1">
    <property type="nucleotide sequence ID" value="NZ_JAUSUQ010000017.1"/>
</dbReference>
<evidence type="ECO:0000313" key="3">
    <source>
        <dbReference type="Proteomes" id="UP001232445"/>
    </source>
</evidence>
<comment type="caution">
    <text evidence="2">The sequence shown here is derived from an EMBL/GenBank/DDBJ whole genome shotgun (WGS) entry which is preliminary data.</text>
</comment>
<proteinExistence type="predicted"/>
<feature type="compositionally biased region" description="Polar residues" evidence="1">
    <location>
        <begin position="10"/>
        <end position="25"/>
    </location>
</feature>
<dbReference type="EMBL" id="JAUSUQ010000017">
    <property type="protein sequence ID" value="MDQ0340688.1"/>
    <property type="molecule type" value="Genomic_DNA"/>
</dbReference>
<accession>A0ABU0CW93</accession>